<comment type="pathway">
    <text evidence="2">Lipid metabolism; sphingolipid metabolism.</text>
</comment>
<keyword evidence="14" id="KW-1185">Reference proteome</keyword>
<dbReference type="AlphaFoldDB" id="A0A2W7IM86"/>
<evidence type="ECO:0000256" key="11">
    <source>
        <dbReference type="ARBA" id="ARBA00023136"/>
    </source>
</evidence>
<name>A0A2W7IM86_9PROT</name>
<reference evidence="13 14" key="1">
    <citation type="submission" date="2018-06" db="EMBL/GenBank/DDBJ databases">
        <title>Genomic Encyclopedia of Archaeal and Bacterial Type Strains, Phase II (KMG-II): from individual species to whole genera.</title>
        <authorList>
            <person name="Goeker M."/>
        </authorList>
    </citation>
    <scope>NUCLEOTIDE SEQUENCE [LARGE SCALE GENOMIC DNA]</scope>
    <source>
        <strain evidence="13 14">DSM 24525</strain>
    </source>
</reference>
<gene>
    <name evidence="13" type="ORF">C8P66_10542</name>
</gene>
<feature type="transmembrane region" description="Helical" evidence="12">
    <location>
        <begin position="568"/>
        <end position="587"/>
    </location>
</feature>
<evidence type="ECO:0000256" key="1">
    <source>
        <dbReference type="ARBA" id="ARBA00004429"/>
    </source>
</evidence>
<dbReference type="Proteomes" id="UP000249688">
    <property type="component" value="Unassembled WGS sequence"/>
</dbReference>
<proteinExistence type="predicted"/>
<keyword evidence="5" id="KW-1003">Cell membrane</keyword>
<evidence type="ECO:0000313" key="14">
    <source>
        <dbReference type="Proteomes" id="UP000249688"/>
    </source>
</evidence>
<dbReference type="EMBL" id="QKYU01000005">
    <property type="protein sequence ID" value="PZW48295.1"/>
    <property type="molecule type" value="Genomic_DNA"/>
</dbReference>
<keyword evidence="7" id="KW-0328">Glycosyltransferase</keyword>
<accession>A0A2W7IM86</accession>
<sequence>MDTLTTQDLHIEALPPAAPLAMPEQDFSTSTPARQPTGPRGIGWRRLLVISGAIVMTLAATREMSLVLNGDSMSTLEVLILFPFVLLFAWVAVSFTSALAGFCIMLIGDGSRLLPGDGPLPPLRSRTALLMATYNEPPARIFAGIEAIHDSLLAAGVADAFDLFVLSDTTDPDIWVAEEAHWQAMRGRLDPAARIYYRRRRRNVSRKTGNIAEWVTRFGAAYEHFLILDADSLMEGEALHHLAAAMEATPDAGLVQSLPVSISGQSLLARMQQFAGRIYGPLIAQGIAWWHGAEGNYWGHNAIIRTRAFAEAAGLPHLRGRKPFGGDILSHDFVEAALLRRAGWGVHMLPLLRGSYEQGPPTLMDIAVRDRRWAQGNLQHAAVLPTRGLHWVSRLHLLTGIGSYITAPLWLLFLLLGFCISLEARFVRPEYFPAAPTLFPHWPLVDPVRAMWVFAGTMMLLLIPKVLALLVFLLNGQDRRAAGGAIRLVLSMLLETLIAAMLSPITMLTQTVQVIAILRGRDSGWSAQSRDDGRLPLGVVVRGYWLHTVLGVGAGIAAWLVSPWLALWMSPVLAGLVLAIPLVWLTARPGAGATLRWMGLLLIPEERRPPEVLTRALALRGLGEPAGEAASRLAGDAALLRLHRRLLPPPRRRGIDPLDVDAVLGEAKLAEADDLGTALRLLTPKEKAAVLAEGEGVERLVSLARA</sequence>
<evidence type="ECO:0000256" key="8">
    <source>
        <dbReference type="ARBA" id="ARBA00022679"/>
    </source>
</evidence>
<dbReference type="GO" id="GO:0016758">
    <property type="term" value="F:hexosyltransferase activity"/>
    <property type="evidence" value="ECO:0007669"/>
    <property type="project" value="TreeGrafter"/>
</dbReference>
<feature type="transmembrane region" description="Helical" evidence="12">
    <location>
        <begin position="397"/>
        <end position="418"/>
    </location>
</feature>
<organism evidence="13 14">
    <name type="scientific">Humitalea rosea</name>
    <dbReference type="NCBI Taxonomy" id="990373"/>
    <lineage>
        <taxon>Bacteria</taxon>
        <taxon>Pseudomonadati</taxon>
        <taxon>Pseudomonadota</taxon>
        <taxon>Alphaproteobacteria</taxon>
        <taxon>Acetobacterales</taxon>
        <taxon>Roseomonadaceae</taxon>
        <taxon>Humitalea</taxon>
    </lineage>
</organism>
<keyword evidence="11 12" id="KW-0472">Membrane</keyword>
<dbReference type="NCBIfam" id="NF003958">
    <property type="entry name" value="PRK05454.2-1"/>
    <property type="match status" value="1"/>
</dbReference>
<dbReference type="SUPFAM" id="SSF53448">
    <property type="entry name" value="Nucleotide-diphospho-sugar transferases"/>
    <property type="match status" value="1"/>
</dbReference>
<evidence type="ECO:0000313" key="13">
    <source>
        <dbReference type="EMBL" id="PZW48295.1"/>
    </source>
</evidence>
<comment type="pathway">
    <text evidence="3">Glycan metabolism.</text>
</comment>
<dbReference type="InterPro" id="IPR050321">
    <property type="entry name" value="Glycosyltr_2/OpgH_subfam"/>
</dbReference>
<dbReference type="GO" id="GO:0005886">
    <property type="term" value="C:plasma membrane"/>
    <property type="evidence" value="ECO:0007669"/>
    <property type="project" value="UniProtKB-SubCell"/>
</dbReference>
<dbReference type="InterPro" id="IPR025993">
    <property type="entry name" value="Ceramide_glucosylTrfase"/>
</dbReference>
<feature type="transmembrane region" description="Helical" evidence="12">
    <location>
        <begin position="450"/>
        <end position="473"/>
    </location>
</feature>
<keyword evidence="10 12" id="KW-1133">Transmembrane helix</keyword>
<comment type="caution">
    <text evidence="13">The sequence shown here is derived from an EMBL/GenBank/DDBJ whole genome shotgun (WGS) entry which is preliminary data.</text>
</comment>
<dbReference type="RefSeq" id="WP_111397181.1">
    <property type="nucleotide sequence ID" value="NZ_QKYU01000005.1"/>
</dbReference>
<evidence type="ECO:0000256" key="12">
    <source>
        <dbReference type="SAM" id="Phobius"/>
    </source>
</evidence>
<dbReference type="Gene3D" id="3.90.550.10">
    <property type="entry name" value="Spore Coat Polysaccharide Biosynthesis Protein SpsA, Chain A"/>
    <property type="match status" value="1"/>
</dbReference>
<dbReference type="PANTHER" id="PTHR43867:SF5">
    <property type="entry name" value="GLUCANS BIOSYNTHESIS GLUCOSYLTRANSFERASE H"/>
    <property type="match status" value="1"/>
</dbReference>
<protein>
    <submittedName>
        <fullName evidence="13">Membrane glycosyltransferase</fullName>
    </submittedName>
</protein>
<feature type="transmembrane region" description="Helical" evidence="12">
    <location>
        <begin position="544"/>
        <end position="561"/>
    </location>
</feature>
<feature type="transmembrane region" description="Helical" evidence="12">
    <location>
        <begin position="80"/>
        <end position="107"/>
    </location>
</feature>
<evidence type="ECO:0000256" key="3">
    <source>
        <dbReference type="ARBA" id="ARBA00004881"/>
    </source>
</evidence>
<evidence type="ECO:0000256" key="4">
    <source>
        <dbReference type="ARBA" id="ARBA00004991"/>
    </source>
</evidence>
<comment type="pathway">
    <text evidence="4">Sphingolipid metabolism.</text>
</comment>
<keyword evidence="6" id="KW-0997">Cell inner membrane</keyword>
<dbReference type="InterPro" id="IPR029044">
    <property type="entry name" value="Nucleotide-diphossugar_trans"/>
</dbReference>
<evidence type="ECO:0000256" key="10">
    <source>
        <dbReference type="ARBA" id="ARBA00022989"/>
    </source>
</evidence>
<dbReference type="NCBIfam" id="NF003962">
    <property type="entry name" value="PRK05454.2-5"/>
    <property type="match status" value="1"/>
</dbReference>
<evidence type="ECO:0000256" key="2">
    <source>
        <dbReference type="ARBA" id="ARBA00004760"/>
    </source>
</evidence>
<evidence type="ECO:0000256" key="6">
    <source>
        <dbReference type="ARBA" id="ARBA00022519"/>
    </source>
</evidence>
<evidence type="ECO:0000256" key="5">
    <source>
        <dbReference type="ARBA" id="ARBA00022475"/>
    </source>
</evidence>
<evidence type="ECO:0000256" key="7">
    <source>
        <dbReference type="ARBA" id="ARBA00022676"/>
    </source>
</evidence>
<dbReference type="OrthoDB" id="9775281at2"/>
<dbReference type="PANTHER" id="PTHR43867">
    <property type="entry name" value="CELLULOSE SYNTHASE CATALYTIC SUBUNIT A [UDP-FORMING]"/>
    <property type="match status" value="1"/>
</dbReference>
<dbReference type="NCBIfam" id="NF003956">
    <property type="entry name" value="PRK05454.1-3"/>
    <property type="match status" value="1"/>
</dbReference>
<keyword evidence="9 12" id="KW-0812">Transmembrane</keyword>
<comment type="subcellular location">
    <subcellularLocation>
        <location evidence="1">Cell inner membrane</location>
        <topology evidence="1">Multi-pass membrane protein</topology>
    </subcellularLocation>
</comment>
<keyword evidence="8 13" id="KW-0808">Transferase</keyword>
<evidence type="ECO:0000256" key="9">
    <source>
        <dbReference type="ARBA" id="ARBA00022692"/>
    </source>
</evidence>
<dbReference type="Pfam" id="PF13506">
    <property type="entry name" value="Glyco_transf_21"/>
    <property type="match status" value="1"/>
</dbReference>